<protein>
    <recommendedName>
        <fullName evidence="2">Thioredoxin domain-containing protein</fullName>
    </recommendedName>
</protein>
<evidence type="ECO:0000313" key="3">
    <source>
        <dbReference type="EMBL" id="WOK04937.1"/>
    </source>
</evidence>
<proteinExistence type="predicted"/>
<dbReference type="PROSITE" id="PS51352">
    <property type="entry name" value="THIOREDOXIN_2"/>
    <property type="match status" value="1"/>
</dbReference>
<sequence>MAKIDRFLSILMIALFSCLAAYAQPQEGIWRGTLDMQGMQLPFNFEMKLEDNIWRVYLLNAEERLLIRDSKVKQDSIYLPMNLFDSYIVAAFQGDHLEGVFVKNYSEDYKETFKADYGLEYRFFPDSDEPVTDFSGRWAINFTSEDDSITSIGLFKQEANRIWGTILTATGDFRYLQGNVKGKNLYLSTFDGAHDFIFQASLLGPGKLVGLWLYGKNYKEGWSATKDASAEIPDFTNVAYSKKDQPFEFSLKGLDGRTITHNDPALKGKPILLQIFGTWCSNSMDLSNFIDDWLQAHPDARFEWVGLSFETRDDLPYARERLENWRTFMTSDAKLAFGGKADKASASMMFPTLSRVNAYPTLIILDKDHKPVRTYGFFNGPATGEYYEVFKEDFEAIVQSVLENR</sequence>
<keyword evidence="1" id="KW-0732">Signal</keyword>
<organism evidence="3 4">
    <name type="scientific">Imperialibacter roseus</name>
    <dbReference type="NCBI Taxonomy" id="1324217"/>
    <lineage>
        <taxon>Bacteria</taxon>
        <taxon>Pseudomonadati</taxon>
        <taxon>Bacteroidota</taxon>
        <taxon>Cytophagia</taxon>
        <taxon>Cytophagales</taxon>
        <taxon>Flammeovirgaceae</taxon>
        <taxon>Imperialibacter</taxon>
    </lineage>
</organism>
<accession>A0ABZ0IIS7</accession>
<dbReference type="PROSITE" id="PS51257">
    <property type="entry name" value="PROKAR_LIPOPROTEIN"/>
    <property type="match status" value="1"/>
</dbReference>
<gene>
    <name evidence="3" type="ORF">RT717_17800</name>
</gene>
<feature type="signal peptide" evidence="1">
    <location>
        <begin position="1"/>
        <end position="23"/>
    </location>
</feature>
<evidence type="ECO:0000259" key="2">
    <source>
        <dbReference type="PROSITE" id="PS51352"/>
    </source>
</evidence>
<name>A0ABZ0IIS7_9BACT</name>
<dbReference type="Proteomes" id="UP001302349">
    <property type="component" value="Chromosome"/>
</dbReference>
<evidence type="ECO:0000256" key="1">
    <source>
        <dbReference type="SAM" id="SignalP"/>
    </source>
</evidence>
<dbReference type="RefSeq" id="WP_317487734.1">
    <property type="nucleotide sequence ID" value="NZ_CP136051.1"/>
</dbReference>
<dbReference type="InterPro" id="IPR036249">
    <property type="entry name" value="Thioredoxin-like_sf"/>
</dbReference>
<feature type="chain" id="PRO_5046802328" description="Thioredoxin domain-containing protein" evidence="1">
    <location>
        <begin position="24"/>
        <end position="405"/>
    </location>
</feature>
<dbReference type="InterPro" id="IPR013766">
    <property type="entry name" value="Thioredoxin_domain"/>
</dbReference>
<dbReference type="Gene3D" id="3.40.30.10">
    <property type="entry name" value="Glutaredoxin"/>
    <property type="match status" value="1"/>
</dbReference>
<evidence type="ECO:0000313" key="4">
    <source>
        <dbReference type="Proteomes" id="UP001302349"/>
    </source>
</evidence>
<keyword evidence="4" id="KW-1185">Reference proteome</keyword>
<dbReference type="EMBL" id="CP136051">
    <property type="protein sequence ID" value="WOK04937.1"/>
    <property type="molecule type" value="Genomic_DNA"/>
</dbReference>
<dbReference type="SUPFAM" id="SSF52833">
    <property type="entry name" value="Thioredoxin-like"/>
    <property type="match status" value="1"/>
</dbReference>
<feature type="domain" description="Thioredoxin" evidence="2">
    <location>
        <begin position="240"/>
        <end position="399"/>
    </location>
</feature>
<reference evidence="3 4" key="1">
    <citation type="journal article" date="2023" name="Microbiol. Resour. Announc.">
        <title>Complete Genome Sequence of Imperialibacter roseus strain P4T.</title>
        <authorList>
            <person name="Tizabi D.R."/>
            <person name="Bachvaroff T."/>
            <person name="Hill R.T."/>
        </authorList>
    </citation>
    <scope>NUCLEOTIDE SEQUENCE [LARGE SCALE GENOMIC DNA]</scope>
    <source>
        <strain evidence="3 4">P4T</strain>
    </source>
</reference>